<accession>A0A5K7WV37</accession>
<dbReference type="PANTHER" id="PTHR43072:SF60">
    <property type="entry name" value="L-2,4-DIAMINOBUTYRIC ACID ACETYLTRANSFERASE"/>
    <property type="match status" value="1"/>
</dbReference>
<dbReference type="GO" id="GO:0016747">
    <property type="term" value="F:acyltransferase activity, transferring groups other than amino-acyl groups"/>
    <property type="evidence" value="ECO:0007669"/>
    <property type="project" value="InterPro"/>
</dbReference>
<dbReference type="SUPFAM" id="SSF55729">
    <property type="entry name" value="Acyl-CoA N-acyltransferases (Nat)"/>
    <property type="match status" value="1"/>
</dbReference>
<dbReference type="InterPro" id="IPR000182">
    <property type="entry name" value="GNAT_dom"/>
</dbReference>
<organism evidence="2 3">
    <name type="scientific">Sporolactobacillus terrae</name>
    <dbReference type="NCBI Taxonomy" id="269673"/>
    <lineage>
        <taxon>Bacteria</taxon>
        <taxon>Bacillati</taxon>
        <taxon>Bacillota</taxon>
        <taxon>Bacilli</taxon>
        <taxon>Bacillales</taxon>
        <taxon>Sporolactobacillaceae</taxon>
        <taxon>Sporolactobacillus</taxon>
    </lineage>
</organism>
<dbReference type="PANTHER" id="PTHR43072">
    <property type="entry name" value="N-ACETYLTRANSFERASE"/>
    <property type="match status" value="1"/>
</dbReference>
<evidence type="ECO:0000313" key="2">
    <source>
        <dbReference type="EMBL" id="BBN98551.1"/>
    </source>
</evidence>
<sequence>MLNLIEVNEQNANQLIDVYRPIHEETWMLGLESNWLNQCKPVQRHRSQTTCFIAVKEKRMIGFIAIQGHSAPEIKHCASLSIGVLKAFRGNGYGKMILEKAEQWAHGHDIFRLEACVGYENRAALLLFGTSGYSVEGIRKEAFQRDGAMVDAFYMAKCLKKE</sequence>
<name>A0A5K7WV37_9BACL</name>
<dbReference type="PROSITE" id="PS51186">
    <property type="entry name" value="GNAT"/>
    <property type="match status" value="1"/>
</dbReference>
<gene>
    <name evidence="2" type="ORF">St703_12560</name>
</gene>
<dbReference type="CDD" id="cd04301">
    <property type="entry name" value="NAT_SF"/>
    <property type="match status" value="1"/>
</dbReference>
<evidence type="ECO:0000313" key="3">
    <source>
        <dbReference type="Proteomes" id="UP000326951"/>
    </source>
</evidence>
<feature type="domain" description="N-acetyltransferase" evidence="1">
    <location>
        <begin position="2"/>
        <end position="160"/>
    </location>
</feature>
<proteinExistence type="predicted"/>
<protein>
    <recommendedName>
        <fullName evidence="1">N-acetyltransferase domain-containing protein</fullName>
    </recommendedName>
</protein>
<dbReference type="InterPro" id="IPR016181">
    <property type="entry name" value="Acyl_CoA_acyltransferase"/>
</dbReference>
<dbReference type="RefSeq" id="WP_139693644.1">
    <property type="nucleotide sequence ID" value="NZ_AP021853.1"/>
</dbReference>
<dbReference type="AlphaFoldDB" id="A0A5K7WV37"/>
<dbReference type="Pfam" id="PF00583">
    <property type="entry name" value="Acetyltransf_1"/>
    <property type="match status" value="1"/>
</dbReference>
<dbReference type="Gene3D" id="3.40.630.30">
    <property type="match status" value="1"/>
</dbReference>
<reference evidence="2 3" key="1">
    <citation type="submission" date="2019-09" db="EMBL/GenBank/DDBJ databases">
        <title>Complete genome sequence of Sporolactobacillus terrae 70-3.</title>
        <authorList>
            <person name="Tanaka N."/>
            <person name="Shiwa Y."/>
            <person name="Fujita N."/>
            <person name="Tanasupawat S."/>
        </authorList>
    </citation>
    <scope>NUCLEOTIDE SEQUENCE [LARGE SCALE GENOMIC DNA]</scope>
    <source>
        <strain evidence="2 3">70-3</strain>
    </source>
</reference>
<evidence type="ECO:0000259" key="1">
    <source>
        <dbReference type="PROSITE" id="PS51186"/>
    </source>
</evidence>
<dbReference type="EMBL" id="AP021853">
    <property type="protein sequence ID" value="BBN98551.1"/>
    <property type="molecule type" value="Genomic_DNA"/>
</dbReference>
<dbReference type="Proteomes" id="UP000326951">
    <property type="component" value="Chromosome"/>
</dbReference>